<accession>A0AA88YV81</accession>
<evidence type="ECO:0000256" key="1">
    <source>
        <dbReference type="ARBA" id="ARBA00022729"/>
    </source>
</evidence>
<dbReference type="InterPro" id="IPR011489">
    <property type="entry name" value="EMI_domain"/>
</dbReference>
<reference evidence="5" key="1">
    <citation type="submission" date="2019-08" db="EMBL/GenBank/DDBJ databases">
        <title>The improved chromosome-level genome for the pearl oyster Pinctada fucata martensii using PacBio sequencing and Hi-C.</title>
        <authorList>
            <person name="Zheng Z."/>
        </authorList>
    </citation>
    <scope>NUCLEOTIDE SEQUENCE</scope>
    <source>
        <strain evidence="5">ZZ-2019</strain>
        <tissue evidence="5">Adductor muscle</tissue>
    </source>
</reference>
<keyword evidence="6" id="KW-1185">Reference proteome</keyword>
<keyword evidence="1 3" id="KW-0732">Signal</keyword>
<feature type="chain" id="PRO_5041719648" description="EMI domain-containing protein" evidence="3">
    <location>
        <begin position="21"/>
        <end position="122"/>
    </location>
</feature>
<dbReference type="Pfam" id="PF07546">
    <property type="entry name" value="EMI"/>
    <property type="match status" value="1"/>
</dbReference>
<evidence type="ECO:0000256" key="3">
    <source>
        <dbReference type="SAM" id="SignalP"/>
    </source>
</evidence>
<gene>
    <name evidence="5" type="ORF">FSP39_023815</name>
</gene>
<evidence type="ECO:0000313" key="5">
    <source>
        <dbReference type="EMBL" id="KAK3106617.1"/>
    </source>
</evidence>
<dbReference type="Proteomes" id="UP001186944">
    <property type="component" value="Unassembled WGS sequence"/>
</dbReference>
<organism evidence="5 6">
    <name type="scientific">Pinctada imbricata</name>
    <name type="common">Atlantic pearl-oyster</name>
    <name type="synonym">Pinctada martensii</name>
    <dbReference type="NCBI Taxonomy" id="66713"/>
    <lineage>
        <taxon>Eukaryota</taxon>
        <taxon>Metazoa</taxon>
        <taxon>Spiralia</taxon>
        <taxon>Lophotrochozoa</taxon>
        <taxon>Mollusca</taxon>
        <taxon>Bivalvia</taxon>
        <taxon>Autobranchia</taxon>
        <taxon>Pteriomorphia</taxon>
        <taxon>Pterioida</taxon>
        <taxon>Pterioidea</taxon>
        <taxon>Pteriidae</taxon>
        <taxon>Pinctada</taxon>
    </lineage>
</organism>
<dbReference type="PROSITE" id="PS51041">
    <property type="entry name" value="EMI"/>
    <property type="match status" value="1"/>
</dbReference>
<evidence type="ECO:0000256" key="2">
    <source>
        <dbReference type="ARBA" id="ARBA00023157"/>
    </source>
</evidence>
<protein>
    <recommendedName>
        <fullName evidence="4">EMI domain-containing protein</fullName>
    </recommendedName>
</protein>
<evidence type="ECO:0000313" key="6">
    <source>
        <dbReference type="Proteomes" id="UP001186944"/>
    </source>
</evidence>
<comment type="caution">
    <text evidence="5">The sequence shown here is derived from an EMBL/GenBank/DDBJ whole genome shotgun (WGS) entry which is preliminary data.</text>
</comment>
<name>A0AA88YV81_PINIB</name>
<evidence type="ECO:0000259" key="4">
    <source>
        <dbReference type="PROSITE" id="PS51041"/>
    </source>
</evidence>
<feature type="signal peptide" evidence="3">
    <location>
        <begin position="1"/>
        <end position="20"/>
    </location>
</feature>
<feature type="domain" description="EMI" evidence="4">
    <location>
        <begin position="36"/>
        <end position="119"/>
    </location>
</feature>
<dbReference type="AlphaFoldDB" id="A0AA88YV81"/>
<keyword evidence="2" id="KW-1015">Disulfide bond</keyword>
<proteinExistence type="predicted"/>
<dbReference type="EMBL" id="VSWD01000003">
    <property type="protein sequence ID" value="KAK3106617.1"/>
    <property type="molecule type" value="Genomic_DNA"/>
</dbReference>
<sequence length="122" mass="14027">MMRIVLLSGILCFCANGVVAPGKMQTTTNSLLRAGMPNVCPYRDVQMTLVNIPCVQAFTRLVKVWKPNCGGKKGNWCLGHERRTQYYRTYKQQYRPQYMTNYKCCHGWNQLPGQSGCLYSKY</sequence>